<organism evidence="1">
    <name type="scientific">termite gut metagenome</name>
    <dbReference type="NCBI Taxonomy" id="433724"/>
    <lineage>
        <taxon>unclassified sequences</taxon>
        <taxon>metagenomes</taxon>
        <taxon>organismal metagenomes</taxon>
    </lineage>
</organism>
<comment type="caution">
    <text evidence="1">The sequence shown here is derived from an EMBL/GenBank/DDBJ whole genome shotgun (WGS) entry which is preliminary data.</text>
</comment>
<proteinExistence type="predicted"/>
<name>A0A5J4SKT7_9ZZZZ</name>
<reference evidence="1" key="1">
    <citation type="submission" date="2019-03" db="EMBL/GenBank/DDBJ databases">
        <title>Single cell metagenomics reveals metabolic interactions within the superorganism composed of flagellate Streblomastix strix and complex community of Bacteroidetes bacteria on its surface.</title>
        <authorList>
            <person name="Treitli S.C."/>
            <person name="Kolisko M."/>
            <person name="Husnik F."/>
            <person name="Keeling P."/>
            <person name="Hampl V."/>
        </authorList>
    </citation>
    <scope>NUCLEOTIDE SEQUENCE</scope>
    <source>
        <strain evidence="1">STM</strain>
    </source>
</reference>
<evidence type="ECO:0000313" key="1">
    <source>
        <dbReference type="EMBL" id="KAA6346011.1"/>
    </source>
</evidence>
<sequence length="161" mass="18962">MELQNKWKYCEATTCEHNLAIKHPDCIESIHAVIRNEGGKKSFFKTEKCLNLDKIETKQAQEKKQEIKATMDCSFGISHGKQKRMILCEYRLRYKNVNNLSKTELDSKITHSKNLLGTTYVIHNCYLFVFNPEIKKQAIHRLRWLYNGSKNREVIDINKLK</sequence>
<dbReference type="AlphaFoldDB" id="A0A5J4SKT7"/>
<protein>
    <submittedName>
        <fullName evidence="1">Uncharacterized protein</fullName>
    </submittedName>
</protein>
<gene>
    <name evidence="1" type="ORF">EZS27_006436</name>
</gene>
<accession>A0A5J4SKT7</accession>
<dbReference type="EMBL" id="SNRY01000146">
    <property type="protein sequence ID" value="KAA6346011.1"/>
    <property type="molecule type" value="Genomic_DNA"/>
</dbReference>